<keyword evidence="2" id="KW-1185">Reference proteome</keyword>
<dbReference type="EMBL" id="JARBJD010000015">
    <property type="protein sequence ID" value="KAK2961557.1"/>
    <property type="molecule type" value="Genomic_DNA"/>
</dbReference>
<sequence length="312" mass="35118">MDCSPFLNWDGKKFVSEDEKAMVFRSLVATVKLQFALDDSLETKVVNFLNTVDVEAEGSADEFLHGLASLSHDPWTEFVQSMIVLVSSASEVITTTTMKVLKNLIWNISAKLNLTLVKADLIPQLIITLNPLSLSFAEAEDIHTSLISTITWSAWLSTPDGLGQLEIEDPNEQQAVHKTVFQQVVAPSENCLTIFEHEKTIWYFLYRMNNTQWKWNGKGGKVRQMWKTVHRVLRMEGIEDVIEEKLQNDGNGDWGENIVVQSIEWKGLLADEARCRFSSLSPTTPQLMTGCPLALHRGTSQPHSREDEIAVG</sequence>
<name>A0ABQ9YCR8_9EUKA</name>
<dbReference type="Proteomes" id="UP001281761">
    <property type="component" value="Unassembled WGS sequence"/>
</dbReference>
<reference evidence="1 2" key="1">
    <citation type="journal article" date="2022" name="bioRxiv">
        <title>Genomics of Preaxostyla Flagellates Illuminates Evolutionary Transitions and the Path Towards Mitochondrial Loss.</title>
        <authorList>
            <person name="Novak L.V.F."/>
            <person name="Treitli S.C."/>
            <person name="Pyrih J."/>
            <person name="Halakuc P."/>
            <person name="Pipaliya S.V."/>
            <person name="Vacek V."/>
            <person name="Brzon O."/>
            <person name="Soukal P."/>
            <person name="Eme L."/>
            <person name="Dacks J.B."/>
            <person name="Karnkowska A."/>
            <person name="Elias M."/>
            <person name="Hampl V."/>
        </authorList>
    </citation>
    <scope>NUCLEOTIDE SEQUENCE [LARGE SCALE GENOMIC DNA]</scope>
    <source>
        <strain evidence="1">NAU3</strain>
        <tissue evidence="1">Gut</tissue>
    </source>
</reference>
<comment type="caution">
    <text evidence="1">The sequence shown here is derived from an EMBL/GenBank/DDBJ whole genome shotgun (WGS) entry which is preliminary data.</text>
</comment>
<proteinExistence type="predicted"/>
<protein>
    <submittedName>
        <fullName evidence="1">Uncharacterized protein</fullName>
    </submittedName>
</protein>
<gene>
    <name evidence="1" type="ORF">BLNAU_3355</name>
</gene>
<evidence type="ECO:0000313" key="2">
    <source>
        <dbReference type="Proteomes" id="UP001281761"/>
    </source>
</evidence>
<accession>A0ABQ9YCR8</accession>
<organism evidence="1 2">
    <name type="scientific">Blattamonas nauphoetae</name>
    <dbReference type="NCBI Taxonomy" id="2049346"/>
    <lineage>
        <taxon>Eukaryota</taxon>
        <taxon>Metamonada</taxon>
        <taxon>Preaxostyla</taxon>
        <taxon>Oxymonadida</taxon>
        <taxon>Blattamonas</taxon>
    </lineage>
</organism>
<evidence type="ECO:0000313" key="1">
    <source>
        <dbReference type="EMBL" id="KAK2961557.1"/>
    </source>
</evidence>